<feature type="coiled-coil region" evidence="1">
    <location>
        <begin position="101"/>
        <end position="171"/>
    </location>
</feature>
<dbReference type="InterPro" id="IPR015946">
    <property type="entry name" value="KH_dom-like_a/b"/>
</dbReference>
<dbReference type="PANTHER" id="PTHR35368:SF1">
    <property type="entry name" value="HYDROPEROXIDE REDUCTASE"/>
    <property type="match status" value="1"/>
</dbReference>
<keyword evidence="1" id="KW-0175">Coiled coil</keyword>
<dbReference type="InterPro" id="IPR036102">
    <property type="entry name" value="OsmC/Ohrsf"/>
</dbReference>
<feature type="compositionally biased region" description="Low complexity" evidence="2">
    <location>
        <begin position="9"/>
        <end position="23"/>
    </location>
</feature>
<dbReference type="SUPFAM" id="SSF82784">
    <property type="entry name" value="OsmC-like"/>
    <property type="match status" value="1"/>
</dbReference>
<keyword evidence="4" id="KW-1185">Reference proteome</keyword>
<evidence type="ECO:0000313" key="3">
    <source>
        <dbReference type="EMBL" id="KAJ6234999.1"/>
    </source>
</evidence>
<accession>A0ABQ8XRH8</accession>
<dbReference type="EMBL" id="JAOAOG010000266">
    <property type="protein sequence ID" value="KAJ6234999.1"/>
    <property type="molecule type" value="Genomic_DNA"/>
</dbReference>
<evidence type="ECO:0000256" key="1">
    <source>
        <dbReference type="SAM" id="Coils"/>
    </source>
</evidence>
<evidence type="ECO:0000256" key="2">
    <source>
        <dbReference type="SAM" id="MobiDB-lite"/>
    </source>
</evidence>
<name>A0ABQ8XRH8_9EUKA</name>
<gene>
    <name evidence="3" type="ORF">M0813_28978</name>
</gene>
<reference evidence="3" key="1">
    <citation type="submission" date="2022-08" db="EMBL/GenBank/DDBJ databases">
        <title>Novel sulfate-reducing endosymbionts in the free-living metamonad Anaeramoeba.</title>
        <authorList>
            <person name="Jerlstrom-Hultqvist J."/>
            <person name="Cepicka I."/>
            <person name="Gallot-Lavallee L."/>
            <person name="Salas-Leiva D."/>
            <person name="Curtis B.A."/>
            <person name="Zahonova K."/>
            <person name="Pipaliya S."/>
            <person name="Dacks J."/>
            <person name="Roger A.J."/>
        </authorList>
    </citation>
    <scope>NUCLEOTIDE SEQUENCE</scope>
    <source>
        <strain evidence="3">Schooner1</strain>
    </source>
</reference>
<dbReference type="PANTHER" id="PTHR35368">
    <property type="entry name" value="HYDROPEROXIDE REDUCTASE"/>
    <property type="match status" value="1"/>
</dbReference>
<dbReference type="Proteomes" id="UP001150062">
    <property type="component" value="Unassembled WGS sequence"/>
</dbReference>
<feature type="region of interest" description="Disordered" evidence="2">
    <location>
        <begin position="1"/>
        <end position="37"/>
    </location>
</feature>
<comment type="caution">
    <text evidence="3">The sequence shown here is derived from an EMBL/GenBank/DDBJ whole genome shotgun (WGS) entry which is preliminary data.</text>
</comment>
<organism evidence="3 4">
    <name type="scientific">Anaeramoeba flamelloides</name>
    <dbReference type="NCBI Taxonomy" id="1746091"/>
    <lineage>
        <taxon>Eukaryota</taxon>
        <taxon>Metamonada</taxon>
        <taxon>Anaeramoebidae</taxon>
        <taxon>Anaeramoeba</taxon>
    </lineage>
</organism>
<proteinExistence type="predicted"/>
<dbReference type="Gene3D" id="3.30.300.20">
    <property type="match status" value="2"/>
</dbReference>
<protein>
    <submittedName>
        <fullName evidence="3">Hydroperoxide reductase</fullName>
    </submittedName>
</protein>
<evidence type="ECO:0000313" key="4">
    <source>
        <dbReference type="Proteomes" id="UP001150062"/>
    </source>
</evidence>
<dbReference type="InterPro" id="IPR052924">
    <property type="entry name" value="OsmC/Ohr_hydroprdx_reductase"/>
</dbReference>
<sequence>MDNLSQLKETNNSVSQESSSTNSMKLPSKSDKEKDERRISELEENFFNNNLNKKLQPALEELSKTILCLTNESEKEKTLSNSLAVLAKSLKVQIDNCLMISNEQEEEHKQKFQELAQLYKKRENKLNDQLNRRLSALEETNEMKNTLILSNLQLKKKVSSLKKSLNDQKKESETVLLKSQKENLEIKKKRSWINHCNMSELNKSLETCTFSKPLSFVVNKECKVSWNFNDKIPFIQNLENSTAITTCMPTEFGGSDLAPGPIQYLIMSILAEFVRSFVILCSMDGLKLKEVYSELILQINLKKYLGINIDDILIPLVNIKLYVQSSEHPDEIRKCFEKTKQSCPMISYLASSSNFKLEYDYKTTNENNIRKEKGKGVLNGLKKNKIKRLKKKFQRKKTEEIEAFVAQGLWNLKNNNDEGQFKGSLSCEKNGKFICEMDWPIEIGGSGTKPDWFSVMSTSLCSMSLSSFVLISTLQNIKLDHIGISLTGKWDRRRLYNLNNSSKSEQTAEHDIKMKYDIVSQEPDFIIEKLFTTIKKTSLCNQISQLHTQMGMAIQINDDISQDILIKSKKISLLQKKL</sequence>
<feature type="compositionally biased region" description="Basic and acidic residues" evidence="2">
    <location>
        <begin position="28"/>
        <end position="37"/>
    </location>
</feature>